<dbReference type="GO" id="GO:0071555">
    <property type="term" value="P:cell wall organization"/>
    <property type="evidence" value="ECO:0007669"/>
    <property type="project" value="UniProtKB-KW"/>
</dbReference>
<evidence type="ECO:0000256" key="11">
    <source>
        <dbReference type="RuleBase" id="RU004136"/>
    </source>
</evidence>
<dbReference type="InterPro" id="IPR051046">
    <property type="entry name" value="MurCDEF_CellWall_CoF430Synth"/>
</dbReference>
<evidence type="ECO:0000256" key="4">
    <source>
        <dbReference type="ARBA" id="ARBA00022741"/>
    </source>
</evidence>
<dbReference type="InterPro" id="IPR004101">
    <property type="entry name" value="Mur_ligase_C"/>
</dbReference>
<dbReference type="Pfam" id="PF08245">
    <property type="entry name" value="Mur_ligase_M"/>
    <property type="match status" value="1"/>
</dbReference>
<evidence type="ECO:0000256" key="3">
    <source>
        <dbReference type="ARBA" id="ARBA00022618"/>
    </source>
</evidence>
<gene>
    <name evidence="10" type="primary">murF</name>
    <name evidence="14" type="ORF">P6U19_26670</name>
</gene>
<keyword evidence="2 10" id="KW-0436">Ligase</keyword>
<dbReference type="Gene3D" id="3.90.190.20">
    <property type="entry name" value="Mur ligase, C-terminal domain"/>
    <property type="match status" value="1"/>
</dbReference>
<dbReference type="SUPFAM" id="SSF53623">
    <property type="entry name" value="MurD-like peptide ligases, catalytic domain"/>
    <property type="match status" value="1"/>
</dbReference>
<keyword evidence="5 10" id="KW-0067">ATP-binding</keyword>
<dbReference type="PANTHER" id="PTHR43024:SF1">
    <property type="entry name" value="UDP-N-ACETYLMURAMOYL-TRIPEPTIDE--D-ALANYL-D-ALANINE LIGASE"/>
    <property type="match status" value="1"/>
</dbReference>
<protein>
    <recommendedName>
        <fullName evidence="10 11">UDP-N-acetylmuramoyl-tripeptide--D-alanyl-D-alanine ligase</fullName>
        <ecNumber evidence="10 11">6.3.2.10</ecNumber>
    </recommendedName>
    <alternativeName>
        <fullName evidence="10">D-alanyl-D-alanine-adding enzyme</fullName>
    </alternativeName>
</protein>
<keyword evidence="3 10" id="KW-0132">Cell division</keyword>
<comment type="subcellular location">
    <subcellularLocation>
        <location evidence="10 11">Cytoplasm</location>
    </subcellularLocation>
</comment>
<accession>A0AAJ1K7K3</accession>
<dbReference type="EC" id="6.3.2.10" evidence="10 11"/>
<evidence type="ECO:0000256" key="6">
    <source>
        <dbReference type="ARBA" id="ARBA00022960"/>
    </source>
</evidence>
<dbReference type="Pfam" id="PF02875">
    <property type="entry name" value="Mur_ligase_C"/>
    <property type="match status" value="1"/>
</dbReference>
<keyword evidence="9 10" id="KW-0961">Cell wall biogenesis/degradation</keyword>
<dbReference type="PANTHER" id="PTHR43024">
    <property type="entry name" value="UDP-N-ACETYLMURAMOYL-TRIPEPTIDE--D-ALANYL-D-ALANINE LIGASE"/>
    <property type="match status" value="1"/>
</dbReference>
<dbReference type="Gene3D" id="3.40.1190.10">
    <property type="entry name" value="Mur-like, catalytic domain"/>
    <property type="match status" value="1"/>
</dbReference>
<sequence length="461" mass="51721">MEKGDTLIQMNLKKLEEVVNGEGLQESFHLIEIHGVCIDSKNMKEGNLFVPIIRMKNGHEYVKEAMDNGAVASLWKKSYGTPPKGIPIIFVDDTLFALQQLAQFYRREINVKVIGITGSNGKTTVKDIIGSILSSTYRVHKTKGNFNSQIGLPLTILEMERNTEFLILEMGMSEKGQIRNLSRIAQPDVAIITMIGQSHLETLGSREEVAKAKFEIIDGLHDDGLFLYNGDEPLLSQNINMLGIESKSFGGKYTNDLFPTNVQLDEYGVHFKLSDSTKVKYDVPLHGKHNILNAIVGIAVGQFYNVPTEKIQEALQQINITQMRFQFLTAKTGFTIINDAWNASPSSMKAAIETLQKLNAYKKKMIVIGDMLELGKKGETYHREIGKMLNEESIQYVFTYGELAKIVAEEARKNYHAGKVQSFDNKAEIAEEVLKIITQNDVVLLKGSRGMALEEIVQKWI</sequence>
<feature type="domain" description="Mur ligase C-terminal" evidence="12">
    <location>
        <begin position="323"/>
        <end position="449"/>
    </location>
</feature>
<evidence type="ECO:0000256" key="2">
    <source>
        <dbReference type="ARBA" id="ARBA00022598"/>
    </source>
</evidence>
<dbReference type="RefSeq" id="WP_138322086.1">
    <property type="nucleotide sequence ID" value="NZ_JARPRP010000036.1"/>
</dbReference>
<dbReference type="GO" id="GO:0009252">
    <property type="term" value="P:peptidoglycan biosynthetic process"/>
    <property type="evidence" value="ECO:0007669"/>
    <property type="project" value="UniProtKB-UniRule"/>
</dbReference>
<keyword evidence="4 10" id="KW-0547">Nucleotide-binding</keyword>
<dbReference type="InterPro" id="IPR013221">
    <property type="entry name" value="Mur_ligase_cen"/>
</dbReference>
<dbReference type="GO" id="GO:0047480">
    <property type="term" value="F:UDP-N-acetylmuramoyl-tripeptide-D-alanyl-D-alanine ligase activity"/>
    <property type="evidence" value="ECO:0007669"/>
    <property type="project" value="UniProtKB-UniRule"/>
</dbReference>
<evidence type="ECO:0000256" key="8">
    <source>
        <dbReference type="ARBA" id="ARBA00023306"/>
    </source>
</evidence>
<dbReference type="GO" id="GO:0005737">
    <property type="term" value="C:cytoplasm"/>
    <property type="evidence" value="ECO:0007669"/>
    <property type="project" value="UniProtKB-SubCell"/>
</dbReference>
<dbReference type="Gene3D" id="3.40.1390.10">
    <property type="entry name" value="MurE/MurF, N-terminal domain"/>
    <property type="match status" value="1"/>
</dbReference>
<keyword evidence="6 10" id="KW-0133">Cell shape</keyword>
<comment type="pathway">
    <text evidence="10 11">Cell wall biogenesis; peptidoglycan biosynthesis.</text>
</comment>
<dbReference type="InterPro" id="IPR005863">
    <property type="entry name" value="UDP-N-AcMur_synth"/>
</dbReference>
<evidence type="ECO:0000256" key="5">
    <source>
        <dbReference type="ARBA" id="ARBA00022840"/>
    </source>
</evidence>
<comment type="catalytic activity">
    <reaction evidence="10 11">
        <text>D-alanyl-D-alanine + UDP-N-acetyl-alpha-D-muramoyl-L-alanyl-gamma-D-glutamyl-meso-2,6-diaminopimelate + ATP = UDP-N-acetyl-alpha-D-muramoyl-L-alanyl-gamma-D-glutamyl-meso-2,6-diaminopimeloyl-D-alanyl-D-alanine + ADP + phosphate + H(+)</text>
        <dbReference type="Rhea" id="RHEA:28374"/>
        <dbReference type="ChEBI" id="CHEBI:15378"/>
        <dbReference type="ChEBI" id="CHEBI:30616"/>
        <dbReference type="ChEBI" id="CHEBI:43474"/>
        <dbReference type="ChEBI" id="CHEBI:57822"/>
        <dbReference type="ChEBI" id="CHEBI:61386"/>
        <dbReference type="ChEBI" id="CHEBI:83905"/>
        <dbReference type="ChEBI" id="CHEBI:456216"/>
        <dbReference type="EC" id="6.3.2.10"/>
    </reaction>
</comment>
<comment type="similarity">
    <text evidence="10">Belongs to the MurCDEF family. MurF subfamily.</text>
</comment>
<keyword evidence="7 10" id="KW-0573">Peptidoglycan synthesis</keyword>
<evidence type="ECO:0000259" key="13">
    <source>
        <dbReference type="Pfam" id="PF08245"/>
    </source>
</evidence>
<evidence type="ECO:0000256" key="7">
    <source>
        <dbReference type="ARBA" id="ARBA00022984"/>
    </source>
</evidence>
<dbReference type="SUPFAM" id="SSF63418">
    <property type="entry name" value="MurE/MurF N-terminal domain"/>
    <property type="match status" value="1"/>
</dbReference>
<dbReference type="SUPFAM" id="SSF53244">
    <property type="entry name" value="MurD-like peptide ligases, peptide-binding domain"/>
    <property type="match status" value="1"/>
</dbReference>
<dbReference type="HAMAP" id="MF_02019">
    <property type="entry name" value="MurF"/>
    <property type="match status" value="1"/>
</dbReference>
<dbReference type="InterPro" id="IPR035911">
    <property type="entry name" value="MurE/MurF_N"/>
</dbReference>
<dbReference type="GO" id="GO:0008360">
    <property type="term" value="P:regulation of cell shape"/>
    <property type="evidence" value="ECO:0007669"/>
    <property type="project" value="UniProtKB-KW"/>
</dbReference>
<keyword evidence="8 10" id="KW-0131">Cell cycle</keyword>
<evidence type="ECO:0000256" key="9">
    <source>
        <dbReference type="ARBA" id="ARBA00023316"/>
    </source>
</evidence>
<dbReference type="GO" id="GO:0005524">
    <property type="term" value="F:ATP binding"/>
    <property type="evidence" value="ECO:0007669"/>
    <property type="project" value="UniProtKB-UniRule"/>
</dbReference>
<proteinExistence type="inferred from homology"/>
<evidence type="ECO:0000313" key="15">
    <source>
        <dbReference type="Proteomes" id="UP001216801"/>
    </source>
</evidence>
<organism evidence="14 15">
    <name type="scientific">Bacillus paranthracis</name>
    <dbReference type="NCBI Taxonomy" id="2026186"/>
    <lineage>
        <taxon>Bacteria</taxon>
        <taxon>Bacillati</taxon>
        <taxon>Bacillota</taxon>
        <taxon>Bacilli</taxon>
        <taxon>Bacillales</taxon>
        <taxon>Bacillaceae</taxon>
        <taxon>Bacillus</taxon>
        <taxon>Bacillus cereus group</taxon>
    </lineage>
</organism>
<reference evidence="14" key="1">
    <citation type="submission" date="2023-03" db="EMBL/GenBank/DDBJ databases">
        <title>Genetic diversity of Bacillus cereus sensu lato isolates from Slovenia.</title>
        <authorList>
            <person name="Abdelli M."/>
        </authorList>
    </citation>
    <scope>NUCLEOTIDE SEQUENCE</scope>
    <source>
        <strain evidence="14">SIBC39</strain>
    </source>
</reference>
<comment type="caution">
    <text evidence="14">The sequence shown here is derived from an EMBL/GenBank/DDBJ whole genome shotgun (WGS) entry which is preliminary data.</text>
</comment>
<name>A0AAJ1K7K3_9BACI</name>
<dbReference type="EMBL" id="JARPRR010000034">
    <property type="protein sequence ID" value="MDG0956137.1"/>
    <property type="molecule type" value="Genomic_DNA"/>
</dbReference>
<evidence type="ECO:0000256" key="10">
    <source>
        <dbReference type="HAMAP-Rule" id="MF_02019"/>
    </source>
</evidence>
<dbReference type="GO" id="GO:0051301">
    <property type="term" value="P:cell division"/>
    <property type="evidence" value="ECO:0007669"/>
    <property type="project" value="UniProtKB-KW"/>
</dbReference>
<feature type="binding site" evidence="10">
    <location>
        <begin position="118"/>
        <end position="124"/>
    </location>
    <ligand>
        <name>ATP</name>
        <dbReference type="ChEBI" id="CHEBI:30616"/>
    </ligand>
</feature>
<dbReference type="NCBIfam" id="TIGR01143">
    <property type="entry name" value="murF"/>
    <property type="match status" value="1"/>
</dbReference>
<evidence type="ECO:0000259" key="12">
    <source>
        <dbReference type="Pfam" id="PF02875"/>
    </source>
</evidence>
<dbReference type="InterPro" id="IPR036565">
    <property type="entry name" value="Mur-like_cat_sf"/>
</dbReference>
<evidence type="ECO:0000313" key="14">
    <source>
        <dbReference type="EMBL" id="MDG0956137.1"/>
    </source>
</evidence>
<dbReference type="Proteomes" id="UP001216801">
    <property type="component" value="Unassembled WGS sequence"/>
</dbReference>
<evidence type="ECO:0000256" key="1">
    <source>
        <dbReference type="ARBA" id="ARBA00022490"/>
    </source>
</evidence>
<comment type="function">
    <text evidence="10 11">Involved in cell wall formation. Catalyzes the final step in the synthesis of UDP-N-acetylmuramoyl-pentapeptide, the precursor of murein.</text>
</comment>
<feature type="domain" description="Mur ligase central" evidence="13">
    <location>
        <begin position="116"/>
        <end position="300"/>
    </location>
</feature>
<dbReference type="InterPro" id="IPR036615">
    <property type="entry name" value="Mur_ligase_C_dom_sf"/>
</dbReference>
<keyword evidence="1 10" id="KW-0963">Cytoplasm</keyword>
<dbReference type="AlphaFoldDB" id="A0AAJ1K7K3"/>